<evidence type="ECO:0000256" key="6">
    <source>
        <dbReference type="ARBA" id="ARBA00023136"/>
    </source>
</evidence>
<dbReference type="InterPro" id="IPR031976">
    <property type="entry name" value="NRho"/>
</dbReference>
<feature type="domain" description="Peptidase S54 rhomboid" evidence="8">
    <location>
        <begin position="138"/>
        <end position="274"/>
    </location>
</feature>
<dbReference type="RefSeq" id="WP_198571115.1">
    <property type="nucleotide sequence ID" value="NZ_CP066167.1"/>
</dbReference>
<feature type="transmembrane region" description="Helical" evidence="7">
    <location>
        <begin position="201"/>
        <end position="218"/>
    </location>
</feature>
<sequence length="288" mass="32038">MTENVALRAALKLPLDVSLKTLSSLLWQYNIPHRITEEQGKQVLWVGSDAHSQQVQTLYRQWREGELTPTDTVNLRTVSRGRSRRHLLHTPMVLVLLLLSVAGAGLVTLDRQFQWIPLLSFYQFEIVGNQLQGSWPTGEYWRLVTPIFLHFGLLHIAFNGLWLWELGGMIEQRRGPWHLLGVVLLVATGSNLAQAMVSQSLFGGMSGVIYGLLGYIIVWNRLRPDQAFPLTPGIAVVMLLWLVLCFVGFAKLLGFGDIANTAHLSGLILGLVLGGFSALTSRRAPPAL</sequence>
<dbReference type="Gene3D" id="3.30.70.2080">
    <property type="match status" value="1"/>
</dbReference>
<feature type="transmembrane region" description="Helical" evidence="7">
    <location>
        <begin position="176"/>
        <end position="195"/>
    </location>
</feature>
<evidence type="ECO:0000256" key="7">
    <source>
        <dbReference type="SAM" id="Phobius"/>
    </source>
</evidence>
<accession>A0A7T4R367</accession>
<dbReference type="InterPro" id="IPR038244">
    <property type="entry name" value="NRho_sf"/>
</dbReference>
<dbReference type="InterPro" id="IPR050925">
    <property type="entry name" value="Rhomboid_protease_S54"/>
</dbReference>
<keyword evidence="5 7" id="KW-1133">Transmembrane helix</keyword>
<dbReference type="PANTHER" id="PTHR43731:SF14">
    <property type="entry name" value="PRESENILIN-ASSOCIATED RHOMBOID-LIKE PROTEIN, MITOCHONDRIAL"/>
    <property type="match status" value="1"/>
</dbReference>
<proteinExistence type="inferred from homology"/>
<feature type="transmembrane region" description="Helical" evidence="7">
    <location>
        <begin position="262"/>
        <end position="280"/>
    </location>
</feature>
<organism evidence="10 11">
    <name type="scientific">Spongiibacter nanhainus</name>
    <dbReference type="NCBI Taxonomy" id="2794344"/>
    <lineage>
        <taxon>Bacteria</taxon>
        <taxon>Pseudomonadati</taxon>
        <taxon>Pseudomonadota</taxon>
        <taxon>Gammaproteobacteria</taxon>
        <taxon>Cellvibrionales</taxon>
        <taxon>Spongiibacteraceae</taxon>
        <taxon>Spongiibacter</taxon>
    </lineage>
</organism>
<keyword evidence="3 7" id="KW-0812">Transmembrane</keyword>
<dbReference type="PANTHER" id="PTHR43731">
    <property type="entry name" value="RHOMBOID PROTEASE"/>
    <property type="match status" value="1"/>
</dbReference>
<protein>
    <submittedName>
        <fullName evidence="10">Rhomboid family intramembrane serine protease</fullName>
    </submittedName>
</protein>
<dbReference type="AlphaFoldDB" id="A0A7T4R367"/>
<evidence type="ECO:0000256" key="2">
    <source>
        <dbReference type="ARBA" id="ARBA00009045"/>
    </source>
</evidence>
<feature type="transmembrane region" description="Helical" evidence="7">
    <location>
        <begin position="143"/>
        <end position="164"/>
    </location>
</feature>
<feature type="transmembrane region" description="Helical" evidence="7">
    <location>
        <begin position="230"/>
        <end position="250"/>
    </location>
</feature>
<dbReference type="GO" id="GO:0006508">
    <property type="term" value="P:proteolysis"/>
    <property type="evidence" value="ECO:0007669"/>
    <property type="project" value="UniProtKB-KW"/>
</dbReference>
<feature type="transmembrane region" description="Helical" evidence="7">
    <location>
        <begin position="86"/>
        <end position="109"/>
    </location>
</feature>
<dbReference type="InterPro" id="IPR022764">
    <property type="entry name" value="Peptidase_S54_rhomboid_dom"/>
</dbReference>
<dbReference type="KEGG" id="snan:I6N98_07235"/>
<dbReference type="EMBL" id="CP066167">
    <property type="protein sequence ID" value="QQD19631.1"/>
    <property type="molecule type" value="Genomic_DNA"/>
</dbReference>
<name>A0A7T4R367_9GAMM</name>
<keyword evidence="10" id="KW-0645">Protease</keyword>
<feature type="domain" description="Rhomboid protease N-terminal" evidence="9">
    <location>
        <begin position="9"/>
        <end position="66"/>
    </location>
</feature>
<evidence type="ECO:0000256" key="1">
    <source>
        <dbReference type="ARBA" id="ARBA00004141"/>
    </source>
</evidence>
<comment type="similarity">
    <text evidence="2">Belongs to the peptidase S54 family.</text>
</comment>
<dbReference type="Gene3D" id="1.20.1540.10">
    <property type="entry name" value="Rhomboid-like"/>
    <property type="match status" value="1"/>
</dbReference>
<gene>
    <name evidence="10" type="ORF">I6N98_07235</name>
</gene>
<reference evidence="10 11" key="1">
    <citation type="submission" date="2020-12" db="EMBL/GenBank/DDBJ databases">
        <authorList>
            <person name="Shan Y."/>
        </authorList>
    </citation>
    <scope>NUCLEOTIDE SEQUENCE [LARGE SCALE GENOMIC DNA]</scope>
    <source>
        <strain evidence="11">csc3.9</strain>
    </source>
</reference>
<keyword evidence="6 7" id="KW-0472">Membrane</keyword>
<evidence type="ECO:0000313" key="11">
    <source>
        <dbReference type="Proteomes" id="UP000596063"/>
    </source>
</evidence>
<comment type="subcellular location">
    <subcellularLocation>
        <location evidence="1">Membrane</location>
        <topology evidence="1">Multi-pass membrane protein</topology>
    </subcellularLocation>
</comment>
<dbReference type="SUPFAM" id="SSF144091">
    <property type="entry name" value="Rhomboid-like"/>
    <property type="match status" value="1"/>
</dbReference>
<dbReference type="Pfam" id="PF01694">
    <property type="entry name" value="Rhomboid"/>
    <property type="match status" value="1"/>
</dbReference>
<evidence type="ECO:0000256" key="5">
    <source>
        <dbReference type="ARBA" id="ARBA00022989"/>
    </source>
</evidence>
<keyword evidence="11" id="KW-1185">Reference proteome</keyword>
<dbReference type="Pfam" id="PF16733">
    <property type="entry name" value="NRho"/>
    <property type="match status" value="1"/>
</dbReference>
<keyword evidence="4" id="KW-0378">Hydrolase</keyword>
<dbReference type="GO" id="GO:0004252">
    <property type="term" value="F:serine-type endopeptidase activity"/>
    <property type="evidence" value="ECO:0007669"/>
    <property type="project" value="InterPro"/>
</dbReference>
<evidence type="ECO:0000256" key="3">
    <source>
        <dbReference type="ARBA" id="ARBA00022692"/>
    </source>
</evidence>
<dbReference type="InterPro" id="IPR035952">
    <property type="entry name" value="Rhomboid-like_sf"/>
</dbReference>
<dbReference type="Proteomes" id="UP000596063">
    <property type="component" value="Chromosome"/>
</dbReference>
<evidence type="ECO:0000256" key="4">
    <source>
        <dbReference type="ARBA" id="ARBA00022801"/>
    </source>
</evidence>
<evidence type="ECO:0000313" key="10">
    <source>
        <dbReference type="EMBL" id="QQD19631.1"/>
    </source>
</evidence>
<dbReference type="GO" id="GO:0016020">
    <property type="term" value="C:membrane"/>
    <property type="evidence" value="ECO:0007669"/>
    <property type="project" value="UniProtKB-SubCell"/>
</dbReference>
<evidence type="ECO:0000259" key="9">
    <source>
        <dbReference type="Pfam" id="PF16733"/>
    </source>
</evidence>
<evidence type="ECO:0000259" key="8">
    <source>
        <dbReference type="Pfam" id="PF01694"/>
    </source>
</evidence>